<dbReference type="Ensembl" id="ENSGACT00000087199.1">
    <property type="protein sequence ID" value="ENSGACP00000044029.1"/>
    <property type="gene ID" value="ENSGACG00000029373.1"/>
</dbReference>
<dbReference type="RefSeq" id="XP_040039609.1">
    <property type="nucleotide sequence ID" value="XM_040183675.1"/>
</dbReference>
<dbReference type="Proteomes" id="UP000007635">
    <property type="component" value="Chromosome I"/>
</dbReference>
<accession>A0AAQ4PYN4</accession>
<protein>
    <recommendedName>
        <fullName evidence="6">ZZ-type domain-containing protein</fullName>
    </recommendedName>
</protein>
<evidence type="ECO:0000259" key="6">
    <source>
        <dbReference type="PROSITE" id="PS50135"/>
    </source>
</evidence>
<dbReference type="PROSITE" id="PS01357">
    <property type="entry name" value="ZF_ZZ_1"/>
    <property type="match status" value="1"/>
</dbReference>
<dbReference type="GeneTree" id="ENSGT00980000198690"/>
<dbReference type="InterPro" id="IPR015153">
    <property type="entry name" value="EF-hand_dom_typ1"/>
</dbReference>
<organism evidence="7 8">
    <name type="scientific">Gasterosteus aculeatus aculeatus</name>
    <name type="common">three-spined stickleback</name>
    <dbReference type="NCBI Taxonomy" id="481459"/>
    <lineage>
        <taxon>Eukaryota</taxon>
        <taxon>Metazoa</taxon>
        <taxon>Chordata</taxon>
        <taxon>Craniata</taxon>
        <taxon>Vertebrata</taxon>
        <taxon>Euteleostomi</taxon>
        <taxon>Actinopterygii</taxon>
        <taxon>Neopterygii</taxon>
        <taxon>Teleostei</taxon>
        <taxon>Neoteleostei</taxon>
        <taxon>Acanthomorphata</taxon>
        <taxon>Eupercaria</taxon>
        <taxon>Perciformes</taxon>
        <taxon>Cottioidei</taxon>
        <taxon>Gasterosteales</taxon>
        <taxon>Gasterosteidae</taxon>
        <taxon>Gasterosteus</taxon>
    </lineage>
</organism>
<evidence type="ECO:0000256" key="5">
    <source>
        <dbReference type="SAM" id="MobiDB-lite"/>
    </source>
</evidence>
<reference evidence="7" key="2">
    <citation type="submission" date="2025-08" db="UniProtKB">
        <authorList>
            <consortium name="Ensembl"/>
        </authorList>
    </citation>
    <scope>IDENTIFICATION</scope>
</reference>
<evidence type="ECO:0000313" key="7">
    <source>
        <dbReference type="Ensembl" id="ENSGACP00000044029.1"/>
    </source>
</evidence>
<sequence length="593" mass="67420">MDLHIIGLNEIRPSVYRVAMKLLSLQRLCHMDLVSFRHITTALPSVGTTNLQQENRINRQEVTRILKRMFHNVSQEEPGHVTEEAPEEICNLMFRLNDRSQSGFISTVSLQTSLIALSAECLLVKYRALVRVSGNGSGSVSRSGLSSLLQDLSQVPGAVQEEGVFTDVEAAVRSCFHKVSTPTASEEHVSSWLQSEPPLLLWLPTLYRLSVSRNVSHAVRCHTCKACPFIGLRYRCMKCVNVHLCQSCFWSDRQTRKHKTHHPVLEFCTQPTWRESLSLLVSSARHALSPRRYTQRQAPSGRGLIRVEPGDARDSARPTSHASTRLTPSAVSHTRSVDQDGAIDQPPSCSSVALQTHRDTPPQQLKASLLLTEVRNLQRDKWLMEQQLHVLRLNVQSEQGILEDRCSGMEVTMETLKEHNLRLQRSLMQALNKMEVQQDANNEYQDVDIEDTEDIKDTKDKQEIMDRKDTEDLKNTIGHYWSEEELQPPTMHQYTPLSQDYEENPAGDWLLCPIGQQEGPEEEVTCLSEEEDCGNCSPEELLQETAERLKTGMETDRLRYRQRGERNRAELLVAADQVCDSIRRLVDTVRVEA</sequence>
<dbReference type="PANTHER" id="PTHR12268:SF18">
    <property type="entry name" value="DYSTROTELIN"/>
    <property type="match status" value="1"/>
</dbReference>
<dbReference type="SUPFAM" id="SSF57850">
    <property type="entry name" value="RING/U-box"/>
    <property type="match status" value="1"/>
</dbReference>
<dbReference type="SMART" id="SM00291">
    <property type="entry name" value="ZnF_ZZ"/>
    <property type="match status" value="1"/>
</dbReference>
<dbReference type="CTD" id="391475"/>
<dbReference type="GO" id="GO:0045202">
    <property type="term" value="C:synapse"/>
    <property type="evidence" value="ECO:0007669"/>
    <property type="project" value="GOC"/>
</dbReference>
<dbReference type="KEGG" id="gat:120823341"/>
<dbReference type="PANTHER" id="PTHR12268">
    <property type="entry name" value="E3 UBIQUITIN-PROTEIN LIGASE KCMF1"/>
    <property type="match status" value="1"/>
</dbReference>
<dbReference type="Pfam" id="PF09069">
    <property type="entry name" value="EF-hand_3"/>
    <property type="match status" value="1"/>
</dbReference>
<reference evidence="7" key="3">
    <citation type="submission" date="2025-09" db="UniProtKB">
        <authorList>
            <consortium name="Ensembl"/>
        </authorList>
    </citation>
    <scope>IDENTIFICATION</scope>
</reference>
<dbReference type="GeneID" id="120823341"/>
<keyword evidence="8" id="KW-1185">Reference proteome</keyword>
<keyword evidence="2 4" id="KW-0863">Zinc-finger</keyword>
<name>A0AAQ4PYN4_GASAC</name>
<dbReference type="GO" id="GO:0099536">
    <property type="term" value="P:synaptic signaling"/>
    <property type="evidence" value="ECO:0007669"/>
    <property type="project" value="TreeGrafter"/>
</dbReference>
<evidence type="ECO:0000313" key="8">
    <source>
        <dbReference type="Proteomes" id="UP000007635"/>
    </source>
</evidence>
<evidence type="ECO:0000256" key="4">
    <source>
        <dbReference type="PROSITE-ProRule" id="PRU00228"/>
    </source>
</evidence>
<dbReference type="Gene3D" id="3.30.60.90">
    <property type="match status" value="1"/>
</dbReference>
<dbReference type="Gene3D" id="1.10.238.10">
    <property type="entry name" value="EF-hand"/>
    <property type="match status" value="2"/>
</dbReference>
<feature type="compositionally biased region" description="Polar residues" evidence="5">
    <location>
        <begin position="317"/>
        <end position="334"/>
    </location>
</feature>
<dbReference type="InterPro" id="IPR050774">
    <property type="entry name" value="KCMF1/Dystrophin"/>
</dbReference>
<dbReference type="Pfam" id="PF09068">
    <property type="entry name" value="EF-hand_2"/>
    <property type="match status" value="1"/>
</dbReference>
<keyword evidence="1" id="KW-0479">Metal-binding</keyword>
<dbReference type="AlphaFoldDB" id="A0AAQ4PYN4"/>
<feature type="region of interest" description="Disordered" evidence="5">
    <location>
        <begin position="290"/>
        <end position="361"/>
    </location>
</feature>
<keyword evidence="3" id="KW-0862">Zinc</keyword>
<dbReference type="PROSITE" id="PS50135">
    <property type="entry name" value="ZF_ZZ_2"/>
    <property type="match status" value="1"/>
</dbReference>
<dbReference type="InterPro" id="IPR043145">
    <property type="entry name" value="Znf_ZZ_sf"/>
</dbReference>
<reference evidence="7 8" key="1">
    <citation type="journal article" date="2021" name="G3 (Bethesda)">
        <title>Improved contiguity of the threespine stickleback genome using long-read sequencing.</title>
        <authorList>
            <person name="Nath S."/>
            <person name="Shaw D.E."/>
            <person name="White M.A."/>
        </authorList>
    </citation>
    <scope>NUCLEOTIDE SEQUENCE [LARGE SCALE GENOMIC DNA]</scope>
    <source>
        <strain evidence="7 8">Lake Benthic</strain>
    </source>
</reference>
<dbReference type="GO" id="GO:0005886">
    <property type="term" value="C:plasma membrane"/>
    <property type="evidence" value="ECO:0007669"/>
    <property type="project" value="TreeGrafter"/>
</dbReference>
<evidence type="ECO:0000256" key="2">
    <source>
        <dbReference type="ARBA" id="ARBA00022771"/>
    </source>
</evidence>
<evidence type="ECO:0000256" key="1">
    <source>
        <dbReference type="ARBA" id="ARBA00022723"/>
    </source>
</evidence>
<dbReference type="SUPFAM" id="SSF47473">
    <property type="entry name" value="EF-hand"/>
    <property type="match status" value="2"/>
</dbReference>
<feature type="domain" description="ZZ-type" evidence="6">
    <location>
        <begin position="216"/>
        <end position="272"/>
    </location>
</feature>
<dbReference type="InterPro" id="IPR011992">
    <property type="entry name" value="EF-hand-dom_pair"/>
</dbReference>
<dbReference type="InterPro" id="IPR000433">
    <property type="entry name" value="Znf_ZZ"/>
</dbReference>
<evidence type="ECO:0000256" key="3">
    <source>
        <dbReference type="ARBA" id="ARBA00022833"/>
    </source>
</evidence>
<proteinExistence type="predicted"/>
<dbReference type="Pfam" id="PF00569">
    <property type="entry name" value="ZZ"/>
    <property type="match status" value="1"/>
</dbReference>
<dbReference type="GO" id="GO:0008270">
    <property type="term" value="F:zinc ion binding"/>
    <property type="evidence" value="ECO:0007669"/>
    <property type="project" value="UniProtKB-KW"/>
</dbReference>
<dbReference type="InterPro" id="IPR015154">
    <property type="entry name" value="EF-hand_dom_typ2"/>
</dbReference>